<evidence type="ECO:0000313" key="4">
    <source>
        <dbReference type="Proteomes" id="UP000292881"/>
    </source>
</evidence>
<comment type="caution">
    <text evidence="3">The sequence shown here is derived from an EMBL/GenBank/DDBJ whole genome shotgun (WGS) entry which is preliminary data.</text>
</comment>
<feature type="domain" description="Glyoxalase-like" evidence="2">
    <location>
        <begin position="115"/>
        <end position="209"/>
    </location>
</feature>
<dbReference type="OrthoDB" id="15077at2"/>
<name>A0A4Q2J9K5_9MICO</name>
<feature type="compositionally biased region" description="Basic and acidic residues" evidence="1">
    <location>
        <begin position="238"/>
        <end position="255"/>
    </location>
</feature>
<protein>
    <recommendedName>
        <fullName evidence="2">Glyoxalase-like domain-containing protein</fullName>
    </recommendedName>
</protein>
<organism evidence="3 4">
    <name type="scientific">Agromyces binzhouensis</name>
    <dbReference type="NCBI Taxonomy" id="1817495"/>
    <lineage>
        <taxon>Bacteria</taxon>
        <taxon>Bacillati</taxon>
        <taxon>Actinomycetota</taxon>
        <taxon>Actinomycetes</taxon>
        <taxon>Micrococcales</taxon>
        <taxon>Microbacteriaceae</taxon>
        <taxon>Agromyces</taxon>
    </lineage>
</organism>
<feature type="region of interest" description="Disordered" evidence="1">
    <location>
        <begin position="216"/>
        <end position="255"/>
    </location>
</feature>
<dbReference type="RefSeq" id="WP_129235894.1">
    <property type="nucleotide sequence ID" value="NZ_SDPL01000524.1"/>
</dbReference>
<dbReference type="AlphaFoldDB" id="A0A4Q2J9K5"/>
<feature type="non-terminal residue" evidence="3">
    <location>
        <position position="255"/>
    </location>
</feature>
<gene>
    <name evidence="3" type="ORF">ESO86_16400</name>
</gene>
<evidence type="ECO:0000313" key="3">
    <source>
        <dbReference type="EMBL" id="RXZ41522.1"/>
    </source>
</evidence>
<accession>A0A4Q2J9K5</accession>
<evidence type="ECO:0000256" key="1">
    <source>
        <dbReference type="SAM" id="MobiDB-lite"/>
    </source>
</evidence>
<sequence>MGEDQRLAFLAADGVDDWRVAYCGPIARYACASVRAGTAFATAVAALEETAEHPPLIDVRPDGVIVRLGGDLIDLDDGAAGRARAVSAAAREAGLVPQPARTQDVQVAIATNVSVDEVLPFWRAALGYADHIGDDLVDPRGRAPSVWFQPLDPEKPLRHAMHLDLAVPRELASARLAAALDAGGRVASDREAPQFWTCADAGGNKVDLVTWTDLPVPEDEPTSLEILAAPRRGPAPRSDAEHGPRHERADAAAGP</sequence>
<dbReference type="Pfam" id="PF18029">
    <property type="entry name" value="Glyoxalase_6"/>
    <property type="match status" value="1"/>
</dbReference>
<dbReference type="EMBL" id="SDPL01000524">
    <property type="protein sequence ID" value="RXZ41522.1"/>
    <property type="molecule type" value="Genomic_DNA"/>
</dbReference>
<dbReference type="InterPro" id="IPR041581">
    <property type="entry name" value="Glyoxalase_6"/>
</dbReference>
<keyword evidence="4" id="KW-1185">Reference proteome</keyword>
<dbReference type="Gene3D" id="3.10.180.10">
    <property type="entry name" value="2,3-Dihydroxybiphenyl 1,2-Dioxygenase, domain 1"/>
    <property type="match status" value="1"/>
</dbReference>
<dbReference type="Proteomes" id="UP000292881">
    <property type="component" value="Unassembled WGS sequence"/>
</dbReference>
<reference evidence="3 4" key="1">
    <citation type="submission" date="2019-01" db="EMBL/GenBank/DDBJ databases">
        <authorList>
            <person name="Li J."/>
        </authorList>
    </citation>
    <scope>NUCLEOTIDE SEQUENCE [LARGE SCALE GENOMIC DNA]</scope>
    <source>
        <strain evidence="3 4">CGMCC 4.7180</strain>
    </source>
</reference>
<proteinExistence type="predicted"/>
<dbReference type="InterPro" id="IPR029068">
    <property type="entry name" value="Glyas_Bleomycin-R_OHBP_Dase"/>
</dbReference>
<evidence type="ECO:0000259" key="2">
    <source>
        <dbReference type="Pfam" id="PF18029"/>
    </source>
</evidence>